<protein>
    <submittedName>
        <fullName evidence="1">Uncharacterized protein</fullName>
    </submittedName>
</protein>
<evidence type="ECO:0000313" key="1">
    <source>
        <dbReference type="EMBL" id="KAI5684183.1"/>
    </source>
</evidence>
<accession>A0ACC0CH94</accession>
<dbReference type="Proteomes" id="UP001060085">
    <property type="component" value="Linkage Group LG01"/>
</dbReference>
<dbReference type="EMBL" id="CM044701">
    <property type="protein sequence ID" value="KAI5684183.1"/>
    <property type="molecule type" value="Genomic_DNA"/>
</dbReference>
<sequence>MQSDQKTRRFAGANAFFVSGRTIFVLPSLQRIPYNRYVNQVRIPKLGILVQLFVEQVDCKNQLLLVEYRITIFSVSSIVYTPQKNFILSNCLMMIHSLKELIADLLAHMPFFLLVEAQYFMFCFVRSHKKKNQGQEGVATFL</sequence>
<comment type="caution">
    <text evidence="1">The sequence shown here is derived from an EMBL/GenBank/DDBJ whole genome shotgun (WGS) entry which is preliminary data.</text>
</comment>
<proteinExistence type="predicted"/>
<evidence type="ECO:0000313" key="2">
    <source>
        <dbReference type="Proteomes" id="UP001060085"/>
    </source>
</evidence>
<name>A0ACC0CH94_CATRO</name>
<reference evidence="2" key="1">
    <citation type="journal article" date="2023" name="Nat. Plants">
        <title>Single-cell RNA sequencing provides a high-resolution roadmap for understanding the multicellular compartmentation of specialized metabolism.</title>
        <authorList>
            <person name="Sun S."/>
            <person name="Shen X."/>
            <person name="Li Y."/>
            <person name="Li Y."/>
            <person name="Wang S."/>
            <person name="Li R."/>
            <person name="Zhang H."/>
            <person name="Shen G."/>
            <person name="Guo B."/>
            <person name="Wei J."/>
            <person name="Xu J."/>
            <person name="St-Pierre B."/>
            <person name="Chen S."/>
            <person name="Sun C."/>
        </authorList>
    </citation>
    <scope>NUCLEOTIDE SEQUENCE [LARGE SCALE GENOMIC DNA]</scope>
</reference>
<organism evidence="1 2">
    <name type="scientific">Catharanthus roseus</name>
    <name type="common">Madagascar periwinkle</name>
    <name type="synonym">Vinca rosea</name>
    <dbReference type="NCBI Taxonomy" id="4058"/>
    <lineage>
        <taxon>Eukaryota</taxon>
        <taxon>Viridiplantae</taxon>
        <taxon>Streptophyta</taxon>
        <taxon>Embryophyta</taxon>
        <taxon>Tracheophyta</taxon>
        <taxon>Spermatophyta</taxon>
        <taxon>Magnoliopsida</taxon>
        <taxon>eudicotyledons</taxon>
        <taxon>Gunneridae</taxon>
        <taxon>Pentapetalae</taxon>
        <taxon>asterids</taxon>
        <taxon>lamiids</taxon>
        <taxon>Gentianales</taxon>
        <taxon>Apocynaceae</taxon>
        <taxon>Rauvolfioideae</taxon>
        <taxon>Vinceae</taxon>
        <taxon>Catharanthinae</taxon>
        <taxon>Catharanthus</taxon>
    </lineage>
</organism>
<gene>
    <name evidence="1" type="ORF">M9H77_05411</name>
</gene>
<keyword evidence="2" id="KW-1185">Reference proteome</keyword>